<comment type="caution">
    <text evidence="2">The sequence shown here is derived from an EMBL/GenBank/DDBJ whole genome shotgun (WGS) entry which is preliminary data.</text>
</comment>
<gene>
    <name evidence="2" type="ORF">GNB32_000345</name>
</gene>
<dbReference type="AlphaFoldDB" id="A0A736VDW4"/>
<evidence type="ECO:0000313" key="2">
    <source>
        <dbReference type="EMBL" id="HAE7750073.1"/>
    </source>
</evidence>
<reference evidence="2" key="2">
    <citation type="submission" date="2018-07" db="EMBL/GenBank/DDBJ databases">
        <authorList>
            <consortium name="NCBI Pathogen Detection Project"/>
        </authorList>
    </citation>
    <scope>NUCLEOTIDE SEQUENCE</scope>
    <source>
        <strain evidence="2">ILBSalm5516149</strain>
    </source>
</reference>
<name>A0A736VDW4_SALEN</name>
<proteinExistence type="predicted"/>
<sequence>MIKLKLFIFFTLLLQLGTANAVSFDCSKAKSYPEKLICKNSELSSMDDDLNAFYKEARNKFQNEKQFKKLTTELWNKREKCTTEICVREWYSDAFVFYGELINDNKKNQSELLSKQHSFIEIVSKAQRDSANAKNDMVRGGIKSIRDDDICKLLGSQTIKNWTGVVKNLDANGDGWGILEVEIAHGITLQTNNNSFTDINENTLINPASDLFQKASSLSVGQSVVFSGSFISKYGQCALERSVTLNGGLSSPEFIFKFSDISRGDENTSYNLEEVTREQELLLREMKNDMKDEDGIKVVSDMKKIYAIKNISPVIQWACVEKWGLYNIDKAEEKGDEIILNLSAYVNENYKQVLRATFNDKNLSKLIPRDRSNIKNFFAPNNTYFITYAACSNKEDKLVDAYLFMSNKEKESLSPDGEKTISNMKNKMAEKGYY</sequence>
<feature type="signal peptide" evidence="1">
    <location>
        <begin position="1"/>
        <end position="21"/>
    </location>
</feature>
<evidence type="ECO:0000256" key="1">
    <source>
        <dbReference type="SAM" id="SignalP"/>
    </source>
</evidence>
<keyword evidence="1" id="KW-0732">Signal</keyword>
<evidence type="ECO:0008006" key="3">
    <source>
        <dbReference type="Google" id="ProtNLM"/>
    </source>
</evidence>
<protein>
    <recommendedName>
        <fullName evidence="3">DUF1311 domain-containing protein</fullName>
    </recommendedName>
</protein>
<dbReference type="EMBL" id="DAATAE010000001">
    <property type="protein sequence ID" value="HAE7750073.1"/>
    <property type="molecule type" value="Genomic_DNA"/>
</dbReference>
<organism evidence="2">
    <name type="scientific">Salmonella enteritidis</name>
    <dbReference type="NCBI Taxonomy" id="149539"/>
    <lineage>
        <taxon>Bacteria</taxon>
        <taxon>Pseudomonadati</taxon>
        <taxon>Pseudomonadota</taxon>
        <taxon>Gammaproteobacteria</taxon>
        <taxon>Enterobacterales</taxon>
        <taxon>Enterobacteriaceae</taxon>
        <taxon>Salmonella</taxon>
    </lineage>
</organism>
<reference evidence="2" key="1">
    <citation type="journal article" date="2018" name="Genome Biol.">
        <title>SKESA: strategic k-mer extension for scrupulous assemblies.</title>
        <authorList>
            <person name="Souvorov A."/>
            <person name="Agarwala R."/>
            <person name="Lipman D.J."/>
        </authorList>
    </citation>
    <scope>NUCLEOTIDE SEQUENCE</scope>
    <source>
        <strain evidence="2">ILBSalm5516149</strain>
    </source>
</reference>
<feature type="chain" id="PRO_5027542880" description="DUF1311 domain-containing protein" evidence="1">
    <location>
        <begin position="22"/>
        <end position="434"/>
    </location>
</feature>
<accession>A0A736VDW4</accession>